<evidence type="ECO:0000313" key="2">
    <source>
        <dbReference type="Proteomes" id="UP000789920"/>
    </source>
</evidence>
<name>A0ACA9L535_9GLOM</name>
<comment type="caution">
    <text evidence="1">The sequence shown here is derived from an EMBL/GenBank/DDBJ whole genome shotgun (WGS) entry which is preliminary data.</text>
</comment>
<accession>A0ACA9L535</accession>
<evidence type="ECO:0000313" key="1">
    <source>
        <dbReference type="EMBL" id="CAG8511444.1"/>
    </source>
</evidence>
<keyword evidence="2" id="KW-1185">Reference proteome</keyword>
<organism evidence="1 2">
    <name type="scientific">Racocetra persica</name>
    <dbReference type="NCBI Taxonomy" id="160502"/>
    <lineage>
        <taxon>Eukaryota</taxon>
        <taxon>Fungi</taxon>
        <taxon>Fungi incertae sedis</taxon>
        <taxon>Mucoromycota</taxon>
        <taxon>Glomeromycotina</taxon>
        <taxon>Glomeromycetes</taxon>
        <taxon>Diversisporales</taxon>
        <taxon>Gigasporaceae</taxon>
        <taxon>Racocetra</taxon>
    </lineage>
</organism>
<protein>
    <submittedName>
        <fullName evidence="1">36519_t:CDS:1</fullName>
    </submittedName>
</protein>
<sequence length="1012" mass="115245">QPTHCCEGFSCSENATNIALCPQGYFCIAGTVNPIPCDFFAISSFNRLNPVSKTFDIEFENIGLVLYNDIEILKGIKGKFQHGRTCAIMGPSGAGKTTLISILTGKVKKTSGTVKVNCIEEPLEKYRKLIGFVPQEDVMLRELTVIEILMHSALMRLPANMNKAVKRNKVIEVIKFLKLNHVMHSKIGNEEKRGISGGQRKRVNIGIELVAEPSILFLVNILDHRVRSMYDAKRRAKNQHLTVVAIIHSPSPQVFKTFDDLLLLDNKGGLVYFGKTNEAKHYFESSGYYFPDEREESHADFMMRIASGTVHPHYWSRRNYQQELKSNQFLTFIIRLLLFWKRDPTRDTPNMFRAFLLLLKRAYLQVYRSPVQFLSDQFVHLLCGILISVAISDSEYKGKPPSEVCAMAPYVLKGLCAVPFDFIKNVGTFMSIGMTFIAASAGTSTFGFEKAVYWRDVSSGMHTIPYFLAKIINDIPRIIISALMFALSIIVLYPFEVKFLDIYFIVLSNYFASWSMGAGKTTLISILTGKVKKTSGTVKVNCIEEPLEKYRKLIGFVPQEDVMLRELTVIEILMHSALMRLPANMNKAVKRNKVIEVIKFLKLNHVMHSKIGNEEKRGISGGQRKRVNIGIELVAEPSILFLVNILDHRVRSMYDAKRRAKNQHLTVVAIIHSPSPQVFKTFDDLLLLDNKGGLVYFGKTNEAKHYFESSGYYFPDEREESHADFMMRIASGTVHPHYWSRRNYQQELKSNQFLTFIIRLLLFWKRDPTRDTPNMFRAFLLLLKRAYLQVYRSPVQFLSDQFVHLLCGILISVAISDSEYKGKPPSEVCAMAPYVLKGLCAVPFDFIKNVGTFMSIGMTFIAASAGTSTFGFEKAVYWRDVSSGMHTIPYFLAKIINDIPRIIISALMFALSIIVLYPFEVKFLDIYFIVLSNYFASWSMGYVISILVRKERFGLVCSGFSIAWGLVFSGGSVTLEDVKNKSAYQPFKWLWEISAQRWVIEAVYLKELEPRP</sequence>
<proteinExistence type="predicted"/>
<feature type="non-terminal residue" evidence="1">
    <location>
        <position position="1"/>
    </location>
</feature>
<dbReference type="EMBL" id="CAJVQC010002436">
    <property type="protein sequence ID" value="CAG8511444.1"/>
    <property type="molecule type" value="Genomic_DNA"/>
</dbReference>
<reference evidence="1" key="1">
    <citation type="submission" date="2021-06" db="EMBL/GenBank/DDBJ databases">
        <authorList>
            <person name="Kallberg Y."/>
            <person name="Tangrot J."/>
            <person name="Rosling A."/>
        </authorList>
    </citation>
    <scope>NUCLEOTIDE SEQUENCE</scope>
    <source>
        <strain evidence="1">MA461A</strain>
    </source>
</reference>
<feature type="non-terminal residue" evidence="1">
    <location>
        <position position="1012"/>
    </location>
</feature>
<gene>
    <name evidence="1" type="ORF">RPERSI_LOCUS2276</name>
</gene>
<dbReference type="Proteomes" id="UP000789920">
    <property type="component" value="Unassembled WGS sequence"/>
</dbReference>